<reference evidence="1 2" key="1">
    <citation type="submission" date="2021-11" db="EMBL/GenBank/DDBJ databases">
        <title>Draft genome sequence of Actinomycetospora sp. SF1 isolated from the rhizosphere soil.</title>
        <authorList>
            <person name="Duangmal K."/>
            <person name="Chantavorakit T."/>
        </authorList>
    </citation>
    <scope>NUCLEOTIDE SEQUENCE [LARGE SCALE GENOMIC DNA]</scope>
    <source>
        <strain evidence="1 2">TBRC 5722</strain>
    </source>
</reference>
<evidence type="ECO:0000313" key="1">
    <source>
        <dbReference type="EMBL" id="MCD2192590.1"/>
    </source>
</evidence>
<sequence length="107" mass="11276">MTDARDTAEKALRDATAALTSGIEANRGADPIAPAEAAELAYYIAETLDTVVALLDTVDLRPAPKTSTEQTLEGAARHVHEAAGLAHVAAQRYKPHRRPTWDGGSTG</sequence>
<comment type="caution">
    <text evidence="1">The sequence shown here is derived from an EMBL/GenBank/DDBJ whole genome shotgun (WGS) entry which is preliminary data.</text>
</comment>
<accession>A0ABS8P4W5</accession>
<proteinExistence type="predicted"/>
<protein>
    <submittedName>
        <fullName evidence="1">Uncharacterized protein</fullName>
    </submittedName>
</protein>
<dbReference type="Proteomes" id="UP001199469">
    <property type="component" value="Unassembled WGS sequence"/>
</dbReference>
<dbReference type="EMBL" id="JAJNDB010000001">
    <property type="protein sequence ID" value="MCD2192590.1"/>
    <property type="molecule type" value="Genomic_DNA"/>
</dbReference>
<gene>
    <name evidence="1" type="ORF">LQ327_04200</name>
</gene>
<name>A0ABS8P4W5_9PSEU</name>
<evidence type="ECO:0000313" key="2">
    <source>
        <dbReference type="Proteomes" id="UP001199469"/>
    </source>
</evidence>
<dbReference type="RefSeq" id="WP_230730276.1">
    <property type="nucleotide sequence ID" value="NZ_JAJNDB010000001.1"/>
</dbReference>
<organism evidence="1 2">
    <name type="scientific">Actinomycetospora endophytica</name>
    <dbReference type="NCBI Taxonomy" id="2291215"/>
    <lineage>
        <taxon>Bacteria</taxon>
        <taxon>Bacillati</taxon>
        <taxon>Actinomycetota</taxon>
        <taxon>Actinomycetes</taxon>
        <taxon>Pseudonocardiales</taxon>
        <taxon>Pseudonocardiaceae</taxon>
        <taxon>Actinomycetospora</taxon>
    </lineage>
</organism>
<keyword evidence="2" id="KW-1185">Reference proteome</keyword>